<feature type="transmembrane region" description="Helical" evidence="6">
    <location>
        <begin position="205"/>
        <end position="226"/>
    </location>
</feature>
<proteinExistence type="predicted"/>
<comment type="caution">
    <text evidence="8">The sequence shown here is derived from an EMBL/GenBank/DDBJ whole genome shotgun (WGS) entry which is preliminary data.</text>
</comment>
<evidence type="ECO:0000256" key="5">
    <source>
        <dbReference type="ARBA" id="ARBA00023136"/>
    </source>
</evidence>
<reference evidence="12 13" key="1">
    <citation type="submission" date="2018-08" db="EMBL/GenBank/DDBJ databases">
        <title>A genome reference for cultivated species of the human gut microbiota.</title>
        <authorList>
            <person name="Zou Y."/>
            <person name="Xue W."/>
            <person name="Luo G."/>
        </authorList>
    </citation>
    <scope>NUCLEOTIDE SEQUENCE [LARGE SCALE GENOMIC DNA]</scope>
    <source>
        <strain evidence="10 14">AF15-25</strain>
        <strain evidence="11 13">AM16-54</strain>
        <strain evidence="9 12">TF06-40</strain>
    </source>
</reference>
<dbReference type="EMBL" id="QRKB01000028">
    <property type="protein sequence ID" value="RHH81030.1"/>
    <property type="molecule type" value="Genomic_DNA"/>
</dbReference>
<feature type="domain" description="EamA" evidence="7">
    <location>
        <begin position="175"/>
        <end position="308"/>
    </location>
</feature>
<evidence type="ECO:0000259" key="7">
    <source>
        <dbReference type="Pfam" id="PF00892"/>
    </source>
</evidence>
<evidence type="ECO:0000313" key="15">
    <source>
        <dbReference type="Proteomes" id="UP000480425"/>
    </source>
</evidence>
<sequence>MEKKETNTLSIFQRPVWVSLFALTAAISWGWAYPLIKMGMEEYQITADMTGSKMLFAGIRFFISGIIILAIARSSHRKFGFKKKAVQENVWFLLLYALLNTTLHYAFFYFGLSHNAGARSAILNSMSVFTVVILACIFFKSDRMTWRKALGCIIGFLGILALNLGGKESGSFTFLGDGMIILNALCGASASLLTRGLSKRVDVFVGTGYSLSIGGALLVIPALLMGGYLPVISLWGITILLLLIAISTISFALYNKLLSCNPVGKVAIYNSLIPVVGAITSCLCLGETFYWKYLIAGALATAGIYIINKGKK</sequence>
<dbReference type="Proteomes" id="UP000284548">
    <property type="component" value="Unassembled WGS sequence"/>
</dbReference>
<reference evidence="8 15" key="2">
    <citation type="submission" date="2019-09" db="EMBL/GenBank/DDBJ databases">
        <title>Distinct polysaccharide growth profiles of human intestinal Prevotella copri isolates.</title>
        <authorList>
            <person name="Fehlner-Peach H."/>
            <person name="Magnabosco C."/>
            <person name="Raghavan V."/>
            <person name="Scher J.U."/>
            <person name="Tett A."/>
            <person name="Cox L.M."/>
            <person name="Gottsegen C."/>
            <person name="Watters A."/>
            <person name="Wiltshire- Gordon J.D."/>
            <person name="Segata N."/>
            <person name="Bonneau R."/>
            <person name="Littman D.R."/>
        </authorList>
    </citation>
    <scope>NUCLEOTIDE SEQUENCE [LARGE SCALE GENOMIC DNA]</scope>
    <source>
        <strain evidence="8">IA622</strain>
        <strain evidence="15">iA622</strain>
    </source>
</reference>
<evidence type="ECO:0000313" key="13">
    <source>
        <dbReference type="Proteomes" id="UP000284548"/>
    </source>
</evidence>
<feature type="transmembrane region" description="Helical" evidence="6">
    <location>
        <begin position="232"/>
        <end position="254"/>
    </location>
</feature>
<dbReference type="EMBL" id="VZCB01000092">
    <property type="protein sequence ID" value="MQN81766.1"/>
    <property type="molecule type" value="Genomic_DNA"/>
</dbReference>
<dbReference type="SUPFAM" id="SSF103481">
    <property type="entry name" value="Multidrug resistance efflux transporter EmrE"/>
    <property type="match status" value="2"/>
</dbReference>
<keyword evidence="4 6" id="KW-1133">Transmembrane helix</keyword>
<organism evidence="8 15">
    <name type="scientific">Segatella copri</name>
    <dbReference type="NCBI Taxonomy" id="165179"/>
    <lineage>
        <taxon>Bacteria</taxon>
        <taxon>Pseudomonadati</taxon>
        <taxon>Bacteroidota</taxon>
        <taxon>Bacteroidia</taxon>
        <taxon>Bacteroidales</taxon>
        <taxon>Prevotellaceae</taxon>
        <taxon>Segatella</taxon>
    </lineage>
</organism>
<evidence type="ECO:0000256" key="6">
    <source>
        <dbReference type="SAM" id="Phobius"/>
    </source>
</evidence>
<feature type="transmembrane region" description="Helical" evidence="6">
    <location>
        <begin position="93"/>
        <end position="112"/>
    </location>
</feature>
<dbReference type="Proteomes" id="UP000480425">
    <property type="component" value="Unassembled WGS sequence"/>
</dbReference>
<keyword evidence="5 6" id="KW-0472">Membrane</keyword>
<evidence type="ECO:0000313" key="10">
    <source>
        <dbReference type="EMBL" id="RGU99407.1"/>
    </source>
</evidence>
<evidence type="ECO:0000313" key="11">
    <source>
        <dbReference type="EMBL" id="RHH81030.1"/>
    </source>
</evidence>
<accession>A0A3E4SKR4</accession>
<comment type="subcellular location">
    <subcellularLocation>
        <location evidence="1">Cell membrane</location>
        <topology evidence="1">Multi-pass membrane protein</topology>
    </subcellularLocation>
</comment>
<evidence type="ECO:0000313" key="12">
    <source>
        <dbReference type="Proteomes" id="UP000261187"/>
    </source>
</evidence>
<feature type="transmembrane region" description="Helical" evidence="6">
    <location>
        <begin position="266"/>
        <end position="283"/>
    </location>
</feature>
<keyword evidence="3 6" id="KW-0812">Transmembrane</keyword>
<dbReference type="OrthoDB" id="9812547at2"/>
<evidence type="ECO:0000256" key="1">
    <source>
        <dbReference type="ARBA" id="ARBA00004651"/>
    </source>
</evidence>
<dbReference type="Proteomes" id="UP000261187">
    <property type="component" value="Unassembled WGS sequence"/>
</dbReference>
<dbReference type="Proteomes" id="UP000285236">
    <property type="component" value="Unassembled WGS sequence"/>
</dbReference>
<feature type="transmembrane region" description="Helical" evidence="6">
    <location>
        <begin position="118"/>
        <end position="139"/>
    </location>
</feature>
<dbReference type="PANTHER" id="PTHR32322">
    <property type="entry name" value="INNER MEMBRANE TRANSPORTER"/>
    <property type="match status" value="1"/>
</dbReference>
<evidence type="ECO:0000313" key="8">
    <source>
        <dbReference type="EMBL" id="MQN81766.1"/>
    </source>
</evidence>
<dbReference type="Pfam" id="PF00892">
    <property type="entry name" value="EamA"/>
    <property type="match status" value="2"/>
</dbReference>
<dbReference type="AlphaFoldDB" id="A0A3E4SKR4"/>
<evidence type="ECO:0000256" key="2">
    <source>
        <dbReference type="ARBA" id="ARBA00022475"/>
    </source>
</evidence>
<dbReference type="GO" id="GO:0005886">
    <property type="term" value="C:plasma membrane"/>
    <property type="evidence" value="ECO:0007669"/>
    <property type="project" value="UniProtKB-SubCell"/>
</dbReference>
<evidence type="ECO:0000256" key="4">
    <source>
        <dbReference type="ARBA" id="ARBA00022989"/>
    </source>
</evidence>
<name>A0A3E4SKR4_9BACT</name>
<gene>
    <name evidence="11" type="ORF">DW192_10935</name>
    <name evidence="10" type="ORF">DWW35_04185</name>
    <name evidence="9" type="ORF">DXC61_03395</name>
    <name evidence="8" type="ORF">F7D73_12590</name>
</gene>
<feature type="domain" description="EamA" evidence="7">
    <location>
        <begin position="18"/>
        <end position="163"/>
    </location>
</feature>
<feature type="transmembrane region" description="Helical" evidence="6">
    <location>
        <begin position="172"/>
        <end position="193"/>
    </location>
</feature>
<dbReference type="InterPro" id="IPR000620">
    <property type="entry name" value="EamA_dom"/>
</dbReference>
<protein>
    <submittedName>
        <fullName evidence="8">DMT family transporter</fullName>
    </submittedName>
</protein>
<dbReference type="InterPro" id="IPR037185">
    <property type="entry name" value="EmrE-like"/>
</dbReference>
<evidence type="ECO:0000313" key="14">
    <source>
        <dbReference type="Proteomes" id="UP000285236"/>
    </source>
</evidence>
<dbReference type="PANTHER" id="PTHR32322:SF18">
    <property type="entry name" value="S-ADENOSYLMETHIONINE_S-ADENOSYLHOMOCYSTEINE TRANSPORTER"/>
    <property type="match status" value="1"/>
</dbReference>
<dbReference type="RefSeq" id="WP_117692490.1">
    <property type="nucleotide sequence ID" value="NZ_CP134813.1"/>
</dbReference>
<feature type="transmembrane region" description="Helical" evidence="6">
    <location>
        <begin position="54"/>
        <end position="72"/>
    </location>
</feature>
<dbReference type="EMBL" id="QRYP01000006">
    <property type="protein sequence ID" value="RGU99407.1"/>
    <property type="molecule type" value="Genomic_DNA"/>
</dbReference>
<feature type="transmembrane region" description="Helical" evidence="6">
    <location>
        <begin position="289"/>
        <end position="307"/>
    </location>
</feature>
<dbReference type="InterPro" id="IPR050638">
    <property type="entry name" value="AA-Vitamin_Transporters"/>
</dbReference>
<feature type="transmembrane region" description="Helical" evidence="6">
    <location>
        <begin position="146"/>
        <end position="166"/>
    </location>
</feature>
<dbReference type="EMBL" id="QSSA01000005">
    <property type="protein sequence ID" value="RGL63349.1"/>
    <property type="molecule type" value="Genomic_DNA"/>
</dbReference>
<feature type="transmembrane region" description="Helical" evidence="6">
    <location>
        <begin position="12"/>
        <end position="34"/>
    </location>
</feature>
<keyword evidence="2" id="KW-1003">Cell membrane</keyword>
<evidence type="ECO:0000256" key="3">
    <source>
        <dbReference type="ARBA" id="ARBA00022692"/>
    </source>
</evidence>
<evidence type="ECO:0000313" key="9">
    <source>
        <dbReference type="EMBL" id="RGL63349.1"/>
    </source>
</evidence>